<gene>
    <name evidence="9" type="ORF">GGR28_000837</name>
</gene>
<accession>A0A840EB65</accession>
<evidence type="ECO:0000313" key="9">
    <source>
        <dbReference type="EMBL" id="MBB4078236.1"/>
    </source>
</evidence>
<sequence>MKAEENPWTTKTTAVAYENPWIRVEHHEVVNPGGNDGIYGLVKYKNHAIGIVPVDDEGNTFLVGQYRYALGTYSWEIPEGGCPVGTDTLETAKRELREETGLVAQEWTRIMEFHLSNSVTDEWGVAYLARGLSQREAEPEDTEQLKLRKLPLSEAIAMTLDGHIKDALSILALQRIALMGEE</sequence>
<dbReference type="RefSeq" id="WP_183494450.1">
    <property type="nucleotide sequence ID" value="NZ_JACIFF010000001.1"/>
</dbReference>
<evidence type="ECO:0000256" key="2">
    <source>
        <dbReference type="ARBA" id="ARBA00001946"/>
    </source>
</evidence>
<reference evidence="9 10" key="1">
    <citation type="submission" date="2020-08" db="EMBL/GenBank/DDBJ databases">
        <title>Genomic Encyclopedia of Type Strains, Phase IV (KMG-IV): sequencing the most valuable type-strain genomes for metagenomic binning, comparative biology and taxonomic classification.</title>
        <authorList>
            <person name="Goeker M."/>
        </authorList>
    </citation>
    <scope>NUCLEOTIDE SEQUENCE [LARGE SCALE GENOMIC DNA]</scope>
    <source>
        <strain evidence="9 10">DSM 105137</strain>
    </source>
</reference>
<comment type="caution">
    <text evidence="9">The sequence shown here is derived from an EMBL/GenBank/DDBJ whole genome shotgun (WGS) entry which is preliminary data.</text>
</comment>
<evidence type="ECO:0000256" key="6">
    <source>
        <dbReference type="ARBA" id="ARBA00032162"/>
    </source>
</evidence>
<dbReference type="Pfam" id="PF00293">
    <property type="entry name" value="NUDIX"/>
    <property type="match status" value="1"/>
</dbReference>
<dbReference type="Proteomes" id="UP000576209">
    <property type="component" value="Unassembled WGS sequence"/>
</dbReference>
<keyword evidence="10" id="KW-1185">Reference proteome</keyword>
<proteinExistence type="inferred from homology"/>
<organism evidence="9 10">
    <name type="scientific">Neolewinella aquimaris</name>
    <dbReference type="NCBI Taxonomy" id="1835722"/>
    <lineage>
        <taxon>Bacteria</taxon>
        <taxon>Pseudomonadati</taxon>
        <taxon>Bacteroidota</taxon>
        <taxon>Saprospiria</taxon>
        <taxon>Saprospirales</taxon>
        <taxon>Lewinellaceae</taxon>
        <taxon>Neolewinella</taxon>
    </lineage>
</organism>
<dbReference type="AlphaFoldDB" id="A0A840EB65"/>
<feature type="domain" description="Nudix hydrolase" evidence="8">
    <location>
        <begin position="44"/>
        <end position="172"/>
    </location>
</feature>
<evidence type="ECO:0000256" key="4">
    <source>
        <dbReference type="ARBA" id="ARBA00016377"/>
    </source>
</evidence>
<dbReference type="InterPro" id="IPR015797">
    <property type="entry name" value="NUDIX_hydrolase-like_dom_sf"/>
</dbReference>
<comment type="catalytic activity">
    <reaction evidence="1">
        <text>GDP-alpha-D-mannose + H2O = alpha-D-mannose 1-phosphate + GMP + 2 H(+)</text>
        <dbReference type="Rhea" id="RHEA:27978"/>
        <dbReference type="ChEBI" id="CHEBI:15377"/>
        <dbReference type="ChEBI" id="CHEBI:15378"/>
        <dbReference type="ChEBI" id="CHEBI:57527"/>
        <dbReference type="ChEBI" id="CHEBI:58115"/>
        <dbReference type="ChEBI" id="CHEBI:58409"/>
    </reaction>
</comment>
<evidence type="ECO:0000256" key="3">
    <source>
        <dbReference type="ARBA" id="ARBA00007275"/>
    </source>
</evidence>
<evidence type="ECO:0000259" key="8">
    <source>
        <dbReference type="PROSITE" id="PS51462"/>
    </source>
</evidence>
<dbReference type="EMBL" id="JACIFF010000001">
    <property type="protein sequence ID" value="MBB4078236.1"/>
    <property type="molecule type" value="Genomic_DNA"/>
</dbReference>
<dbReference type="GO" id="GO:0016787">
    <property type="term" value="F:hydrolase activity"/>
    <property type="evidence" value="ECO:0007669"/>
    <property type="project" value="UniProtKB-KW"/>
</dbReference>
<dbReference type="PANTHER" id="PTHR11839:SF18">
    <property type="entry name" value="NUDIX HYDROLASE DOMAIN-CONTAINING PROTEIN"/>
    <property type="match status" value="1"/>
</dbReference>
<evidence type="ECO:0000256" key="7">
    <source>
        <dbReference type="ARBA" id="ARBA00032272"/>
    </source>
</evidence>
<dbReference type="PROSITE" id="PS51462">
    <property type="entry name" value="NUDIX"/>
    <property type="match status" value="1"/>
</dbReference>
<name>A0A840EB65_9BACT</name>
<keyword evidence="5" id="KW-0378">Hydrolase</keyword>
<comment type="cofactor">
    <cofactor evidence="2">
        <name>Mg(2+)</name>
        <dbReference type="ChEBI" id="CHEBI:18420"/>
    </cofactor>
</comment>
<comment type="similarity">
    <text evidence="3">Belongs to the Nudix hydrolase family. NudK subfamily.</text>
</comment>
<evidence type="ECO:0000313" key="10">
    <source>
        <dbReference type="Proteomes" id="UP000576209"/>
    </source>
</evidence>
<evidence type="ECO:0000256" key="5">
    <source>
        <dbReference type="ARBA" id="ARBA00022801"/>
    </source>
</evidence>
<dbReference type="InterPro" id="IPR000086">
    <property type="entry name" value="NUDIX_hydrolase_dom"/>
</dbReference>
<dbReference type="SUPFAM" id="SSF55811">
    <property type="entry name" value="Nudix"/>
    <property type="match status" value="1"/>
</dbReference>
<dbReference type="GO" id="GO:0006753">
    <property type="term" value="P:nucleoside phosphate metabolic process"/>
    <property type="evidence" value="ECO:0007669"/>
    <property type="project" value="TreeGrafter"/>
</dbReference>
<dbReference type="PANTHER" id="PTHR11839">
    <property type="entry name" value="UDP/ADP-SUGAR PYROPHOSPHATASE"/>
    <property type="match status" value="1"/>
</dbReference>
<protein>
    <recommendedName>
        <fullName evidence="4">GDP-mannose pyrophosphatase</fullName>
    </recommendedName>
    <alternativeName>
        <fullName evidence="6">GDP-mannose hydrolase</fullName>
    </alternativeName>
    <alternativeName>
        <fullName evidence="7">GDPMK</fullName>
    </alternativeName>
</protein>
<dbReference type="Gene3D" id="3.90.79.10">
    <property type="entry name" value="Nucleoside Triphosphate Pyrophosphohydrolase"/>
    <property type="match status" value="1"/>
</dbReference>
<dbReference type="GO" id="GO:0019693">
    <property type="term" value="P:ribose phosphate metabolic process"/>
    <property type="evidence" value="ECO:0007669"/>
    <property type="project" value="TreeGrafter"/>
</dbReference>
<dbReference type="GO" id="GO:0005829">
    <property type="term" value="C:cytosol"/>
    <property type="evidence" value="ECO:0007669"/>
    <property type="project" value="TreeGrafter"/>
</dbReference>
<evidence type="ECO:0000256" key="1">
    <source>
        <dbReference type="ARBA" id="ARBA00000847"/>
    </source>
</evidence>
<dbReference type="CDD" id="cd24161">
    <property type="entry name" value="NUDIX_ADPRase_Ndx2"/>
    <property type="match status" value="1"/>
</dbReference>